<evidence type="ECO:0000256" key="10">
    <source>
        <dbReference type="ARBA" id="ARBA00023136"/>
    </source>
</evidence>
<dbReference type="SMART" id="SM00387">
    <property type="entry name" value="HATPase_c"/>
    <property type="match status" value="1"/>
</dbReference>
<dbReference type="InterPro" id="IPR036890">
    <property type="entry name" value="HATPase_C_sf"/>
</dbReference>
<dbReference type="InterPro" id="IPR004358">
    <property type="entry name" value="Sig_transdc_His_kin-like_C"/>
</dbReference>
<keyword evidence="7 14" id="KW-0418">Kinase</keyword>
<protein>
    <recommendedName>
        <fullName evidence="3">histidine kinase</fullName>
        <ecNumber evidence="3">2.7.13.3</ecNumber>
    </recommendedName>
</protein>
<dbReference type="EMBL" id="CP100595">
    <property type="protein sequence ID" value="UTJ05107.1"/>
    <property type="molecule type" value="Genomic_DNA"/>
</dbReference>
<gene>
    <name evidence="14" type="ORF">NJU99_07445</name>
</gene>
<keyword evidence="5" id="KW-0808">Transferase</keyword>
<dbReference type="PRINTS" id="PR00344">
    <property type="entry name" value="BCTRLSENSOR"/>
</dbReference>
<dbReference type="InterPro" id="IPR003594">
    <property type="entry name" value="HATPase_dom"/>
</dbReference>
<proteinExistence type="predicted"/>
<evidence type="ECO:0000256" key="7">
    <source>
        <dbReference type="ARBA" id="ARBA00022777"/>
    </source>
</evidence>
<evidence type="ECO:0000256" key="11">
    <source>
        <dbReference type="SAM" id="Phobius"/>
    </source>
</evidence>
<keyword evidence="15" id="KW-1185">Reference proteome</keyword>
<dbReference type="SUPFAM" id="SSF158472">
    <property type="entry name" value="HAMP domain-like"/>
    <property type="match status" value="1"/>
</dbReference>
<keyword evidence="4" id="KW-0597">Phosphoprotein</keyword>
<comment type="subcellular location">
    <subcellularLocation>
        <location evidence="2">Membrane</location>
    </subcellularLocation>
</comment>
<dbReference type="CDD" id="cd00082">
    <property type="entry name" value="HisKA"/>
    <property type="match status" value="1"/>
</dbReference>
<evidence type="ECO:0000313" key="14">
    <source>
        <dbReference type="EMBL" id="UTJ05107.1"/>
    </source>
</evidence>
<evidence type="ECO:0000259" key="12">
    <source>
        <dbReference type="PROSITE" id="PS50109"/>
    </source>
</evidence>
<dbReference type="PROSITE" id="PS50885">
    <property type="entry name" value="HAMP"/>
    <property type="match status" value="1"/>
</dbReference>
<evidence type="ECO:0000256" key="5">
    <source>
        <dbReference type="ARBA" id="ARBA00022679"/>
    </source>
</evidence>
<name>A0ABY5DZS9_9BACT</name>
<dbReference type="GO" id="GO:0016301">
    <property type="term" value="F:kinase activity"/>
    <property type="evidence" value="ECO:0007669"/>
    <property type="project" value="UniProtKB-KW"/>
</dbReference>
<dbReference type="InterPro" id="IPR003660">
    <property type="entry name" value="HAMP_dom"/>
</dbReference>
<evidence type="ECO:0000256" key="8">
    <source>
        <dbReference type="ARBA" id="ARBA00022989"/>
    </source>
</evidence>
<dbReference type="Proteomes" id="UP001060012">
    <property type="component" value="Chromosome"/>
</dbReference>
<dbReference type="PANTHER" id="PTHR45436:SF5">
    <property type="entry name" value="SENSOR HISTIDINE KINASE TRCS"/>
    <property type="match status" value="1"/>
</dbReference>
<dbReference type="Pfam" id="PF00512">
    <property type="entry name" value="HisKA"/>
    <property type="match status" value="1"/>
</dbReference>
<dbReference type="PROSITE" id="PS50109">
    <property type="entry name" value="HIS_KIN"/>
    <property type="match status" value="1"/>
</dbReference>
<dbReference type="InterPro" id="IPR050428">
    <property type="entry name" value="TCS_sensor_his_kinase"/>
</dbReference>
<organism evidence="14 15">
    <name type="scientific">Arcobacter roscoffensis</name>
    <dbReference type="NCBI Taxonomy" id="2961520"/>
    <lineage>
        <taxon>Bacteria</taxon>
        <taxon>Pseudomonadati</taxon>
        <taxon>Campylobacterota</taxon>
        <taxon>Epsilonproteobacteria</taxon>
        <taxon>Campylobacterales</taxon>
        <taxon>Arcobacteraceae</taxon>
        <taxon>Arcobacter</taxon>
    </lineage>
</organism>
<sequence length="452" mass="51972">MTNLSIKKKLLFYNIIIQFIILIVLSLSIYKTLKISTLDKMQTSLKVIILDVVDDILDHESNLQFDLYNEEKEYNFSPLYIRLVENNRDKKIINTTSFPSNIKVFQDELQKDKIVFKELNDYIVGNIVFNIKNKEYILQVATDYKILNSTLENLFYILIFIIPIVLVFSITGGYFLIYKSFKPIEEILNSLKSINASDLSQRVKKLHSNDEVDLLIDEINNLLQRLEISFKKINQFSSDASHELKTPLTIIRGEIEIALRKDRDKEEYKNSLEVCLDEVLRIQNTIDDLLFLAKNDTAISDNYTDIYLDEITLESVEELKSYALSKNIQLKTNITNMSQIKGHASLLKIAVKNLIKNAINFSFEKSIVKISCYKENDSTVISVEDSGIGIAKDEQERIFEEFYRTDKSRNKNSGGTGLGMAICKKIVKIHNGSIKLTSEVNTGTIVKIYFKG</sequence>
<feature type="transmembrane region" description="Helical" evidence="11">
    <location>
        <begin position="154"/>
        <end position="177"/>
    </location>
</feature>
<dbReference type="PANTHER" id="PTHR45436">
    <property type="entry name" value="SENSOR HISTIDINE KINASE YKOH"/>
    <property type="match status" value="1"/>
</dbReference>
<dbReference type="SUPFAM" id="SSF47384">
    <property type="entry name" value="Homodimeric domain of signal transducing histidine kinase"/>
    <property type="match status" value="1"/>
</dbReference>
<dbReference type="CDD" id="cd06225">
    <property type="entry name" value="HAMP"/>
    <property type="match status" value="1"/>
</dbReference>
<dbReference type="InterPro" id="IPR003661">
    <property type="entry name" value="HisK_dim/P_dom"/>
</dbReference>
<dbReference type="Pfam" id="PF02518">
    <property type="entry name" value="HATPase_c"/>
    <property type="match status" value="1"/>
</dbReference>
<reference evidence="14" key="1">
    <citation type="submission" date="2022-07" db="EMBL/GenBank/DDBJ databases">
        <title>Arcobacter roscoffensis sp. nov., a marine bacterium isolated from coastal seawater collected from Roscoff, France.</title>
        <authorList>
            <person name="Pascual J."/>
            <person name="Lepeaux C."/>
            <person name="Methner A."/>
            <person name="Overmann J."/>
        </authorList>
    </citation>
    <scope>NUCLEOTIDE SEQUENCE</scope>
    <source>
        <strain evidence="14">ARW1-2F2</strain>
    </source>
</reference>
<dbReference type="Gene3D" id="3.30.565.10">
    <property type="entry name" value="Histidine kinase-like ATPase, C-terminal domain"/>
    <property type="match status" value="1"/>
</dbReference>
<dbReference type="Pfam" id="PF00672">
    <property type="entry name" value="HAMP"/>
    <property type="match status" value="1"/>
</dbReference>
<evidence type="ECO:0000256" key="9">
    <source>
        <dbReference type="ARBA" id="ARBA00023012"/>
    </source>
</evidence>
<evidence type="ECO:0000256" key="6">
    <source>
        <dbReference type="ARBA" id="ARBA00022692"/>
    </source>
</evidence>
<keyword evidence="9" id="KW-0902">Two-component regulatory system</keyword>
<evidence type="ECO:0000259" key="13">
    <source>
        <dbReference type="PROSITE" id="PS50885"/>
    </source>
</evidence>
<comment type="catalytic activity">
    <reaction evidence="1">
        <text>ATP + protein L-histidine = ADP + protein N-phospho-L-histidine.</text>
        <dbReference type="EC" id="2.7.13.3"/>
    </reaction>
</comment>
<dbReference type="EC" id="2.7.13.3" evidence="3"/>
<dbReference type="CDD" id="cd00075">
    <property type="entry name" value="HATPase"/>
    <property type="match status" value="1"/>
</dbReference>
<feature type="domain" description="Histidine kinase" evidence="12">
    <location>
        <begin position="239"/>
        <end position="452"/>
    </location>
</feature>
<feature type="domain" description="HAMP" evidence="13">
    <location>
        <begin position="178"/>
        <end position="231"/>
    </location>
</feature>
<dbReference type="SMART" id="SM00388">
    <property type="entry name" value="HisKA"/>
    <property type="match status" value="1"/>
</dbReference>
<dbReference type="Gene3D" id="6.10.340.10">
    <property type="match status" value="1"/>
</dbReference>
<evidence type="ECO:0000256" key="2">
    <source>
        <dbReference type="ARBA" id="ARBA00004370"/>
    </source>
</evidence>
<dbReference type="RefSeq" id="WP_254575288.1">
    <property type="nucleotide sequence ID" value="NZ_CP100595.1"/>
</dbReference>
<accession>A0ABY5DZS9</accession>
<evidence type="ECO:0000256" key="1">
    <source>
        <dbReference type="ARBA" id="ARBA00000085"/>
    </source>
</evidence>
<keyword evidence="10 11" id="KW-0472">Membrane</keyword>
<evidence type="ECO:0000256" key="4">
    <source>
        <dbReference type="ARBA" id="ARBA00022553"/>
    </source>
</evidence>
<evidence type="ECO:0000256" key="3">
    <source>
        <dbReference type="ARBA" id="ARBA00012438"/>
    </source>
</evidence>
<keyword evidence="8 11" id="KW-1133">Transmembrane helix</keyword>
<dbReference type="InterPro" id="IPR036097">
    <property type="entry name" value="HisK_dim/P_sf"/>
</dbReference>
<dbReference type="InterPro" id="IPR005467">
    <property type="entry name" value="His_kinase_dom"/>
</dbReference>
<keyword evidence="6 11" id="KW-0812">Transmembrane</keyword>
<feature type="transmembrane region" description="Helical" evidence="11">
    <location>
        <begin position="12"/>
        <end position="30"/>
    </location>
</feature>
<dbReference type="Gene3D" id="1.10.287.130">
    <property type="match status" value="1"/>
</dbReference>
<dbReference type="SUPFAM" id="SSF55874">
    <property type="entry name" value="ATPase domain of HSP90 chaperone/DNA topoisomerase II/histidine kinase"/>
    <property type="match status" value="1"/>
</dbReference>
<evidence type="ECO:0000313" key="15">
    <source>
        <dbReference type="Proteomes" id="UP001060012"/>
    </source>
</evidence>